<evidence type="ECO:0000256" key="5">
    <source>
        <dbReference type="SAM" id="MobiDB-lite"/>
    </source>
</evidence>
<reference evidence="7 8" key="1">
    <citation type="submission" date="2020-01" db="EMBL/GenBank/DDBJ databases">
        <title>Identification and distribution of gene clusters putatively required for synthesis of sphingolipid metabolism inhibitors in phylogenetically diverse species of the filamentous fungus Fusarium.</title>
        <authorList>
            <person name="Kim H.-S."/>
            <person name="Busman M."/>
            <person name="Brown D.W."/>
            <person name="Divon H."/>
            <person name="Uhlig S."/>
            <person name="Proctor R.H."/>
        </authorList>
    </citation>
    <scope>NUCLEOTIDE SEQUENCE [LARGE SCALE GENOMIC DNA]</scope>
    <source>
        <strain evidence="7 8">NRRL 20459</strain>
    </source>
</reference>
<keyword evidence="4 6" id="KW-0472">Membrane</keyword>
<dbReference type="PANTHER" id="PTHR31794:SF4">
    <property type="entry name" value="AUXIN EFFLUX TRANSPORTER FAMILY PROTEIN (EUROFUNG)"/>
    <property type="match status" value="1"/>
</dbReference>
<feature type="compositionally biased region" description="Basic and acidic residues" evidence="5">
    <location>
        <begin position="167"/>
        <end position="181"/>
    </location>
</feature>
<evidence type="ECO:0000256" key="2">
    <source>
        <dbReference type="ARBA" id="ARBA00022692"/>
    </source>
</evidence>
<comment type="caution">
    <text evidence="7">The sequence shown here is derived from an EMBL/GenBank/DDBJ whole genome shotgun (WGS) entry which is preliminary data.</text>
</comment>
<feature type="transmembrane region" description="Helical" evidence="6">
    <location>
        <begin position="389"/>
        <end position="412"/>
    </location>
</feature>
<dbReference type="AlphaFoldDB" id="A0A8H4L9R5"/>
<feature type="transmembrane region" description="Helical" evidence="6">
    <location>
        <begin position="239"/>
        <end position="259"/>
    </location>
</feature>
<dbReference type="EMBL" id="JAADYS010001000">
    <property type="protein sequence ID" value="KAF4465670.1"/>
    <property type="molecule type" value="Genomic_DNA"/>
</dbReference>
<keyword evidence="2 6" id="KW-0812">Transmembrane</keyword>
<dbReference type="OrthoDB" id="191139at2759"/>
<feature type="transmembrane region" description="Helical" evidence="6">
    <location>
        <begin position="321"/>
        <end position="345"/>
    </location>
</feature>
<name>A0A8H4L9R5_9HYPO</name>
<dbReference type="GO" id="GO:0055085">
    <property type="term" value="P:transmembrane transport"/>
    <property type="evidence" value="ECO:0007669"/>
    <property type="project" value="InterPro"/>
</dbReference>
<organism evidence="7 8">
    <name type="scientific">Fusarium albosuccineum</name>
    <dbReference type="NCBI Taxonomy" id="1237068"/>
    <lineage>
        <taxon>Eukaryota</taxon>
        <taxon>Fungi</taxon>
        <taxon>Dikarya</taxon>
        <taxon>Ascomycota</taxon>
        <taxon>Pezizomycotina</taxon>
        <taxon>Sordariomycetes</taxon>
        <taxon>Hypocreomycetidae</taxon>
        <taxon>Hypocreales</taxon>
        <taxon>Nectriaceae</taxon>
        <taxon>Fusarium</taxon>
        <taxon>Fusarium decemcellulare species complex</taxon>
    </lineage>
</organism>
<dbReference type="InterPro" id="IPR004776">
    <property type="entry name" value="Mem_transp_PIN-like"/>
</dbReference>
<dbReference type="PANTHER" id="PTHR31794">
    <property type="entry name" value="AUXIN EFFLUX TRANSPORTER FAMILY PROTEIN (EUROFUNG)"/>
    <property type="match status" value="1"/>
</dbReference>
<evidence type="ECO:0000256" key="1">
    <source>
        <dbReference type="ARBA" id="ARBA00004141"/>
    </source>
</evidence>
<keyword evidence="8" id="KW-1185">Reference proteome</keyword>
<dbReference type="GO" id="GO:0016020">
    <property type="term" value="C:membrane"/>
    <property type="evidence" value="ECO:0007669"/>
    <property type="project" value="UniProtKB-SubCell"/>
</dbReference>
<evidence type="ECO:0000256" key="6">
    <source>
        <dbReference type="SAM" id="Phobius"/>
    </source>
</evidence>
<proteinExistence type="predicted"/>
<gene>
    <name evidence="7" type="ORF">FALBO_7483</name>
</gene>
<accession>A0A8H4L9R5</accession>
<evidence type="ECO:0000313" key="7">
    <source>
        <dbReference type="EMBL" id="KAF4465670.1"/>
    </source>
</evidence>
<protein>
    <submittedName>
        <fullName evidence="7">Auxin Efflux Carrier superfamily</fullName>
    </submittedName>
</protein>
<evidence type="ECO:0000256" key="3">
    <source>
        <dbReference type="ARBA" id="ARBA00022989"/>
    </source>
</evidence>
<dbReference type="Proteomes" id="UP000554235">
    <property type="component" value="Unassembled WGS sequence"/>
</dbReference>
<feature type="transmembrane region" description="Helical" evidence="6">
    <location>
        <begin position="279"/>
        <end position="300"/>
    </location>
</feature>
<comment type="subcellular location">
    <subcellularLocation>
        <location evidence="1">Membrane</location>
        <topology evidence="1">Multi-pass membrane protein</topology>
    </subcellularLocation>
</comment>
<dbReference type="GO" id="GO:0005783">
    <property type="term" value="C:endoplasmic reticulum"/>
    <property type="evidence" value="ECO:0007669"/>
    <property type="project" value="TreeGrafter"/>
</dbReference>
<sequence length="417" mass="45334">MQSSVLSAFIGAIEASASVLLTIFYGVLAAQSRLLSVETGSQISRVCVKMFLPALLVVNLGSQIDGSSASLYVPILGYWLTRFFNFPKWFTPAIAFNNTTSLPLLLVQSLGSAGTLSLLARSDDDSTSDIIARAKSYFLVSSVVSNTLTFGLGGELLGAHDEDPVEEMDKRLRDRAQHDSQENGEDEENGHSNERTSLLPGPLPGYARDAVRGSGQIQTAIWDKLPPVVQHAVARITRFTSPPAVGALIGVFLGVIPPFKKAFFAESEDGGIFNAWLTVSLKNIGELFVTLQVIIVGIKLSHSLRRMKRDDKSSNSIPWKLLLLIILIRLILWPIFSILFIRTLLDHTNVLGEDPVLWFALMMMPTGPPAMKLLAMAEADDADEDDKMAISQILMITYAISPLMSLSVVASLKASTG</sequence>
<feature type="transmembrane region" description="Helical" evidence="6">
    <location>
        <begin position="6"/>
        <end position="30"/>
    </location>
</feature>
<dbReference type="Pfam" id="PF03547">
    <property type="entry name" value="Mem_trans"/>
    <property type="match status" value="1"/>
</dbReference>
<feature type="transmembrane region" description="Helical" evidence="6">
    <location>
        <begin position="357"/>
        <end position="377"/>
    </location>
</feature>
<feature type="region of interest" description="Disordered" evidence="5">
    <location>
        <begin position="167"/>
        <end position="203"/>
    </location>
</feature>
<keyword evidence="3 6" id="KW-1133">Transmembrane helix</keyword>
<evidence type="ECO:0000313" key="8">
    <source>
        <dbReference type="Proteomes" id="UP000554235"/>
    </source>
</evidence>
<evidence type="ECO:0000256" key="4">
    <source>
        <dbReference type="ARBA" id="ARBA00023136"/>
    </source>
</evidence>